<dbReference type="AlphaFoldDB" id="A0A815Z587"/>
<accession>A0A815Z587</accession>
<organism evidence="1 3">
    <name type="scientific">Didymodactylos carnosus</name>
    <dbReference type="NCBI Taxonomy" id="1234261"/>
    <lineage>
        <taxon>Eukaryota</taxon>
        <taxon>Metazoa</taxon>
        <taxon>Spiralia</taxon>
        <taxon>Gnathifera</taxon>
        <taxon>Rotifera</taxon>
        <taxon>Eurotatoria</taxon>
        <taxon>Bdelloidea</taxon>
        <taxon>Philodinida</taxon>
        <taxon>Philodinidae</taxon>
        <taxon>Didymodactylos</taxon>
    </lineage>
</organism>
<keyword evidence="3" id="KW-1185">Reference proteome</keyword>
<protein>
    <submittedName>
        <fullName evidence="1">Uncharacterized protein</fullName>
    </submittedName>
</protein>
<sequence length="41" mass="4561">LGIPNCSRFESLLPSEELLPVDDVSLLPLNQITSILSYFIN</sequence>
<evidence type="ECO:0000313" key="2">
    <source>
        <dbReference type="EMBL" id="CAF4444194.1"/>
    </source>
</evidence>
<gene>
    <name evidence="1" type="ORF">GPM918_LOCUS40880</name>
    <name evidence="2" type="ORF">SRO942_LOCUS41871</name>
</gene>
<evidence type="ECO:0000313" key="1">
    <source>
        <dbReference type="EMBL" id="CAF1577948.1"/>
    </source>
</evidence>
<evidence type="ECO:0000313" key="3">
    <source>
        <dbReference type="Proteomes" id="UP000663829"/>
    </source>
</evidence>
<proteinExistence type="predicted"/>
<dbReference type="Proteomes" id="UP000663829">
    <property type="component" value="Unassembled WGS sequence"/>
</dbReference>
<name>A0A815Z587_9BILA</name>
<dbReference type="EMBL" id="CAJNOQ010031071">
    <property type="protein sequence ID" value="CAF1577948.1"/>
    <property type="molecule type" value="Genomic_DNA"/>
</dbReference>
<reference evidence="1" key="1">
    <citation type="submission" date="2021-02" db="EMBL/GenBank/DDBJ databases">
        <authorList>
            <person name="Nowell W R."/>
        </authorList>
    </citation>
    <scope>NUCLEOTIDE SEQUENCE</scope>
</reference>
<comment type="caution">
    <text evidence="1">The sequence shown here is derived from an EMBL/GenBank/DDBJ whole genome shotgun (WGS) entry which is preliminary data.</text>
</comment>
<dbReference type="Proteomes" id="UP000681722">
    <property type="component" value="Unassembled WGS sequence"/>
</dbReference>
<dbReference type="EMBL" id="CAJOBC010096984">
    <property type="protein sequence ID" value="CAF4444194.1"/>
    <property type="molecule type" value="Genomic_DNA"/>
</dbReference>
<feature type="non-terminal residue" evidence="1">
    <location>
        <position position="1"/>
    </location>
</feature>